<dbReference type="GO" id="GO:0004553">
    <property type="term" value="F:hydrolase activity, hydrolyzing O-glycosyl compounds"/>
    <property type="evidence" value="ECO:0007669"/>
    <property type="project" value="InterPro"/>
</dbReference>
<keyword evidence="2" id="KW-0378">Hydrolase</keyword>
<reference evidence="2" key="1">
    <citation type="submission" date="2022-11" db="EMBL/GenBank/DDBJ databases">
        <authorList>
            <person name="Petersen C."/>
        </authorList>
    </citation>
    <scope>NUCLEOTIDE SEQUENCE</scope>
    <source>
        <strain evidence="2">IBT 19713</strain>
    </source>
</reference>
<gene>
    <name evidence="2" type="ORF">N7468_005800</name>
</gene>
<dbReference type="Gene3D" id="3.20.20.300">
    <property type="entry name" value="Glycoside hydrolase, family 3, N-terminal domain"/>
    <property type="match status" value="1"/>
</dbReference>
<organism evidence="2 3">
    <name type="scientific">Penicillium chermesinum</name>
    <dbReference type="NCBI Taxonomy" id="63820"/>
    <lineage>
        <taxon>Eukaryota</taxon>
        <taxon>Fungi</taxon>
        <taxon>Dikarya</taxon>
        <taxon>Ascomycota</taxon>
        <taxon>Pezizomycotina</taxon>
        <taxon>Eurotiomycetes</taxon>
        <taxon>Eurotiomycetidae</taxon>
        <taxon>Eurotiales</taxon>
        <taxon>Aspergillaceae</taxon>
        <taxon>Penicillium</taxon>
    </lineage>
</organism>
<evidence type="ECO:0000313" key="2">
    <source>
        <dbReference type="EMBL" id="KAJ5232844.1"/>
    </source>
</evidence>
<dbReference type="GeneID" id="83202399"/>
<comment type="caution">
    <text evidence="2">The sequence shown here is derived from an EMBL/GenBank/DDBJ whole genome shotgun (WGS) entry which is preliminary data.</text>
</comment>
<name>A0A9W9P000_9EURO</name>
<dbReference type="RefSeq" id="XP_058330836.1">
    <property type="nucleotide sequence ID" value="XM_058475096.1"/>
</dbReference>
<accession>A0A9W9P000</accession>
<dbReference type="GO" id="GO:0005975">
    <property type="term" value="P:carbohydrate metabolic process"/>
    <property type="evidence" value="ECO:0007669"/>
    <property type="project" value="InterPro"/>
</dbReference>
<reference evidence="2" key="2">
    <citation type="journal article" date="2023" name="IMA Fungus">
        <title>Comparative genomic study of the Penicillium genus elucidates a diverse pangenome and 15 lateral gene transfer events.</title>
        <authorList>
            <person name="Petersen C."/>
            <person name="Sorensen T."/>
            <person name="Nielsen M.R."/>
            <person name="Sondergaard T.E."/>
            <person name="Sorensen J.L."/>
            <person name="Fitzpatrick D.A."/>
            <person name="Frisvad J.C."/>
            <person name="Nielsen K.L."/>
        </authorList>
    </citation>
    <scope>NUCLEOTIDE SEQUENCE</scope>
    <source>
        <strain evidence="2">IBT 19713</strain>
    </source>
</reference>
<sequence length="154" mass="16670">MFHFCSLSSVIRASYAAKKAERSVQTRHQIISSYPGAQPPAERHDLISQGKVGGIIIFGENVNTYKQSVSYSGYPLLIMTDQEGAEVVRLPGGTATNAKQVGESKNLGSIATETGSKPPKPAHLNINLVSVLGVYREADDFLDQSHSRRGPLCR</sequence>
<keyword evidence="3" id="KW-1185">Reference proteome</keyword>
<dbReference type="OrthoDB" id="416222at2759"/>
<dbReference type="InterPro" id="IPR036962">
    <property type="entry name" value="Glyco_hydro_3_N_sf"/>
</dbReference>
<dbReference type="Proteomes" id="UP001150941">
    <property type="component" value="Unassembled WGS sequence"/>
</dbReference>
<evidence type="ECO:0000313" key="3">
    <source>
        <dbReference type="Proteomes" id="UP001150941"/>
    </source>
</evidence>
<dbReference type="EMBL" id="JAPQKS010000004">
    <property type="protein sequence ID" value="KAJ5232844.1"/>
    <property type="molecule type" value="Genomic_DNA"/>
</dbReference>
<proteinExistence type="predicted"/>
<dbReference type="AlphaFoldDB" id="A0A9W9P000"/>
<protein>
    <submittedName>
        <fullName evidence="2">Secreted glycosyl hydrolase</fullName>
    </submittedName>
</protein>
<keyword evidence="1" id="KW-0119">Carbohydrate metabolism</keyword>
<evidence type="ECO:0000256" key="1">
    <source>
        <dbReference type="ARBA" id="ARBA00023277"/>
    </source>
</evidence>